<evidence type="ECO:0000313" key="2">
    <source>
        <dbReference type="Proteomes" id="UP000318141"/>
    </source>
</evidence>
<comment type="caution">
    <text evidence="1">The sequence shown here is derived from an EMBL/GenBank/DDBJ whole genome shotgun (WGS) entry which is preliminary data.</text>
</comment>
<sequence>MKDSWCSKYEMPDGTVVSGGAAREARFKAAGGAEAHLRRIVNEAVQQAFQVGVRTASAVPANDKIVRRLRRAL</sequence>
<dbReference type="Proteomes" id="UP000318141">
    <property type="component" value="Unassembled WGS sequence"/>
</dbReference>
<keyword evidence="2" id="KW-1185">Reference proteome</keyword>
<name>A0A562BRN2_9BURK</name>
<gene>
    <name evidence="1" type="ORF">L602_001500000780</name>
</gene>
<evidence type="ECO:0000313" key="1">
    <source>
        <dbReference type="EMBL" id="TWG87945.1"/>
    </source>
</evidence>
<reference evidence="1 2" key="1">
    <citation type="submission" date="2019-07" db="EMBL/GenBank/DDBJ databases">
        <title>Genome sequencing of lignin-degrading bacterial isolates.</title>
        <authorList>
            <person name="Gladden J."/>
        </authorList>
    </citation>
    <scope>NUCLEOTIDE SEQUENCE [LARGE SCALE GENOMIC DNA]</scope>
    <source>
        <strain evidence="1 2">J11</strain>
    </source>
</reference>
<dbReference type="AlphaFoldDB" id="A0A562BRN2"/>
<accession>A0A562BRN2</accession>
<proteinExistence type="predicted"/>
<organism evidence="1 2">
    <name type="scientific">Cupriavidus gilardii J11</name>
    <dbReference type="NCBI Taxonomy" id="936133"/>
    <lineage>
        <taxon>Bacteria</taxon>
        <taxon>Pseudomonadati</taxon>
        <taxon>Pseudomonadota</taxon>
        <taxon>Betaproteobacteria</taxon>
        <taxon>Burkholderiales</taxon>
        <taxon>Burkholderiaceae</taxon>
        <taxon>Cupriavidus</taxon>
    </lineage>
</organism>
<dbReference type="EMBL" id="VLJN01000007">
    <property type="protein sequence ID" value="TWG87945.1"/>
    <property type="molecule type" value="Genomic_DNA"/>
</dbReference>
<protein>
    <submittedName>
        <fullName evidence="1">Uncharacterized protein</fullName>
    </submittedName>
</protein>